<evidence type="ECO:0000256" key="5">
    <source>
        <dbReference type="ARBA" id="ARBA00022801"/>
    </source>
</evidence>
<evidence type="ECO:0000256" key="4">
    <source>
        <dbReference type="ARBA" id="ARBA00022729"/>
    </source>
</evidence>
<evidence type="ECO:0000313" key="10">
    <source>
        <dbReference type="EMBL" id="SVC27472.1"/>
    </source>
</evidence>
<dbReference type="PANTHER" id="PTHR47466:SF1">
    <property type="entry name" value="METALLOPROTEASE MEP1 (AFU_ORTHOLOGUE AFUA_1G07730)-RELATED"/>
    <property type="match status" value="1"/>
</dbReference>
<keyword evidence="6" id="KW-0862">Zinc</keyword>
<dbReference type="Pfam" id="PF05572">
    <property type="entry name" value="Peptidase_M43"/>
    <property type="match status" value="1"/>
</dbReference>
<keyword evidence="3" id="KW-0479">Metal-binding</keyword>
<reference evidence="10" key="1">
    <citation type="submission" date="2018-05" db="EMBL/GenBank/DDBJ databases">
        <authorList>
            <person name="Lanie J.A."/>
            <person name="Ng W.-L."/>
            <person name="Kazmierczak K.M."/>
            <person name="Andrzejewski T.M."/>
            <person name="Davidsen T.M."/>
            <person name="Wayne K.J."/>
            <person name="Tettelin H."/>
            <person name="Glass J.I."/>
            <person name="Rusch D."/>
            <person name="Podicherti R."/>
            <person name="Tsui H.-C.T."/>
            <person name="Winkler M.E."/>
        </authorList>
    </citation>
    <scope>NUCLEOTIDE SEQUENCE</scope>
</reference>
<gene>
    <name evidence="10" type="ORF">METZ01_LOCUS280326</name>
</gene>
<evidence type="ECO:0000256" key="3">
    <source>
        <dbReference type="ARBA" id="ARBA00022723"/>
    </source>
</evidence>
<feature type="domain" description="Peptidase M43 pregnancy-associated plasma-A" evidence="9">
    <location>
        <begin position="131"/>
        <end position="267"/>
    </location>
</feature>
<evidence type="ECO:0000256" key="1">
    <source>
        <dbReference type="ARBA" id="ARBA00008721"/>
    </source>
</evidence>
<accession>A0A382KWH9</accession>
<organism evidence="10">
    <name type="scientific">marine metagenome</name>
    <dbReference type="NCBI Taxonomy" id="408172"/>
    <lineage>
        <taxon>unclassified sequences</taxon>
        <taxon>metagenomes</taxon>
        <taxon>ecological metagenomes</taxon>
    </lineage>
</organism>
<feature type="non-terminal residue" evidence="10">
    <location>
        <position position="315"/>
    </location>
</feature>
<dbReference type="Gene3D" id="3.40.390.10">
    <property type="entry name" value="Collagenase (Catalytic Domain)"/>
    <property type="match status" value="1"/>
</dbReference>
<evidence type="ECO:0000256" key="6">
    <source>
        <dbReference type="ARBA" id="ARBA00022833"/>
    </source>
</evidence>
<keyword evidence="8" id="KW-1015">Disulfide bond</keyword>
<keyword evidence="4" id="KW-0732">Signal</keyword>
<dbReference type="PANTHER" id="PTHR47466">
    <property type="match status" value="1"/>
</dbReference>
<dbReference type="SUPFAM" id="SSF55486">
    <property type="entry name" value="Metalloproteases ('zincins'), catalytic domain"/>
    <property type="match status" value="1"/>
</dbReference>
<evidence type="ECO:0000256" key="8">
    <source>
        <dbReference type="ARBA" id="ARBA00023157"/>
    </source>
</evidence>
<evidence type="ECO:0000256" key="2">
    <source>
        <dbReference type="ARBA" id="ARBA00022670"/>
    </source>
</evidence>
<sequence length="315" mass="35703">MSILLGQEIANTDNQIEKWRCGVADLTMDEVRRSEIEVENFWENNTRDNDPVYILVAWHVIYSSNGDGNISDESIELVVAKLNDTFNTPFNYYFILDIVDRTMNDDWYYFEENEEANGSSDEQEMREALQIDPVHYYNIYSIETEAVDGFITMGWNYFPMYIPENSIWQGTTVNWQAANYSSQTITHECGHYFGLLHTFQGGCSGSGDAVDDTPYQDNGENIFLCSDSLDTCPEDDGYDPVHNIMNYSPDDCRWEYTEGQADRAYSIVQAYHPGLLENEDDDASVNLSISSGSAGLLETVELDLDMSNTGPVGGF</sequence>
<keyword evidence="7" id="KW-0482">Metalloprotease</keyword>
<protein>
    <recommendedName>
        <fullName evidence="9">Peptidase M43 pregnancy-associated plasma-A domain-containing protein</fullName>
    </recommendedName>
</protein>
<keyword evidence="2" id="KW-0645">Protease</keyword>
<dbReference type="InterPro" id="IPR024079">
    <property type="entry name" value="MetalloPept_cat_dom_sf"/>
</dbReference>
<dbReference type="GO" id="GO:0008237">
    <property type="term" value="F:metallopeptidase activity"/>
    <property type="evidence" value="ECO:0007669"/>
    <property type="project" value="UniProtKB-KW"/>
</dbReference>
<dbReference type="GO" id="GO:0006508">
    <property type="term" value="P:proteolysis"/>
    <property type="evidence" value="ECO:0007669"/>
    <property type="project" value="UniProtKB-KW"/>
</dbReference>
<name>A0A382KWH9_9ZZZZ</name>
<evidence type="ECO:0000256" key="7">
    <source>
        <dbReference type="ARBA" id="ARBA00023049"/>
    </source>
</evidence>
<dbReference type="AlphaFoldDB" id="A0A382KWH9"/>
<comment type="similarity">
    <text evidence="1">Belongs to the peptidase M43B family.</text>
</comment>
<proteinExistence type="inferred from homology"/>
<dbReference type="InterPro" id="IPR008754">
    <property type="entry name" value="Peptidase_M43"/>
</dbReference>
<dbReference type="GO" id="GO:0046872">
    <property type="term" value="F:metal ion binding"/>
    <property type="evidence" value="ECO:0007669"/>
    <property type="project" value="UniProtKB-KW"/>
</dbReference>
<keyword evidence="5" id="KW-0378">Hydrolase</keyword>
<dbReference type="EMBL" id="UINC01082578">
    <property type="protein sequence ID" value="SVC27472.1"/>
    <property type="molecule type" value="Genomic_DNA"/>
</dbReference>
<evidence type="ECO:0000259" key="9">
    <source>
        <dbReference type="Pfam" id="PF05572"/>
    </source>
</evidence>